<dbReference type="InterPro" id="IPR012336">
    <property type="entry name" value="Thioredoxin-like_fold"/>
</dbReference>
<evidence type="ECO:0000256" key="3">
    <source>
        <dbReference type="ARBA" id="ARBA00023002"/>
    </source>
</evidence>
<feature type="domain" description="DC1" evidence="7">
    <location>
        <begin position="162"/>
        <end position="197"/>
    </location>
</feature>
<evidence type="ECO:0000256" key="1">
    <source>
        <dbReference type="ARBA" id="ARBA00012612"/>
    </source>
</evidence>
<dbReference type="AlphaFoldDB" id="D8RST7"/>
<dbReference type="GO" id="GO:0047134">
    <property type="term" value="F:protein-disulfide reductase [NAD(P)H] activity"/>
    <property type="evidence" value="ECO:0007669"/>
    <property type="project" value="UniProtKB-EC"/>
</dbReference>
<dbReference type="InterPro" id="IPR046349">
    <property type="entry name" value="C1-like_sf"/>
</dbReference>
<organism evidence="10">
    <name type="scientific">Selaginella moellendorffii</name>
    <name type="common">Spikemoss</name>
    <dbReference type="NCBI Taxonomy" id="88036"/>
    <lineage>
        <taxon>Eukaryota</taxon>
        <taxon>Viridiplantae</taxon>
        <taxon>Streptophyta</taxon>
        <taxon>Embryophyta</taxon>
        <taxon>Tracheophyta</taxon>
        <taxon>Lycopodiopsida</taxon>
        <taxon>Selaginellales</taxon>
        <taxon>Selaginellaceae</taxon>
        <taxon>Selaginella</taxon>
    </lineage>
</organism>
<comment type="catalytic activity">
    <reaction evidence="6">
        <text>[protein]-dithiol + NADP(+) = [protein]-disulfide + NADPH + H(+)</text>
        <dbReference type="Rhea" id="RHEA:18753"/>
        <dbReference type="Rhea" id="RHEA-COMP:10593"/>
        <dbReference type="Rhea" id="RHEA-COMP:10594"/>
        <dbReference type="ChEBI" id="CHEBI:15378"/>
        <dbReference type="ChEBI" id="CHEBI:29950"/>
        <dbReference type="ChEBI" id="CHEBI:50058"/>
        <dbReference type="ChEBI" id="CHEBI:57783"/>
        <dbReference type="ChEBI" id="CHEBI:58349"/>
        <dbReference type="EC" id="1.8.1.8"/>
    </reaction>
</comment>
<dbReference type="PANTHER" id="PTHR13871:SF96">
    <property type="entry name" value="THIOREDOXIN DOMAIN-CONTAINING PROTEIN"/>
    <property type="match status" value="1"/>
</dbReference>
<evidence type="ECO:0000256" key="5">
    <source>
        <dbReference type="ARBA" id="ARBA00047388"/>
    </source>
</evidence>
<accession>D8RST7</accession>
<dbReference type="InterPro" id="IPR036249">
    <property type="entry name" value="Thioredoxin-like_sf"/>
</dbReference>
<feature type="non-terminal residue" evidence="9">
    <location>
        <position position="1"/>
    </location>
</feature>
<evidence type="ECO:0000259" key="7">
    <source>
        <dbReference type="Pfam" id="PF03107"/>
    </source>
</evidence>
<name>D8RST7_SELML</name>
<sequence length="202" mass="22085">ISQVKFSEITQKLIGFYFSAHSSRQAQSFTPKLAAAYKELKDDLEIIFVSSDPDPESFAASFRSMPWPALPFADAASRTALTDRLNHLRKIPRLVIVEASSGRTITAQGCWIISQFGSQAFPFTDSHIAALLRDSVEGKAPKVLGGGECGSHGAHIWIVNNAQPGEMSHQCAICNRSGSGWMYICKDCSYRFHPECADEIGG</sequence>
<feature type="domain" description="Thioredoxin-like fold" evidence="8">
    <location>
        <begin position="12"/>
        <end position="103"/>
    </location>
</feature>
<comment type="catalytic activity">
    <reaction evidence="5">
        <text>[protein]-dithiol + NAD(+) = [protein]-disulfide + NADH + H(+)</text>
        <dbReference type="Rhea" id="RHEA:18749"/>
        <dbReference type="Rhea" id="RHEA-COMP:10593"/>
        <dbReference type="Rhea" id="RHEA-COMP:10594"/>
        <dbReference type="ChEBI" id="CHEBI:15378"/>
        <dbReference type="ChEBI" id="CHEBI:29950"/>
        <dbReference type="ChEBI" id="CHEBI:50058"/>
        <dbReference type="ChEBI" id="CHEBI:57540"/>
        <dbReference type="ChEBI" id="CHEBI:57945"/>
        <dbReference type="EC" id="1.8.1.8"/>
    </reaction>
</comment>
<dbReference type="Pfam" id="PF13905">
    <property type="entry name" value="Thioredoxin_8"/>
    <property type="match status" value="1"/>
</dbReference>
<proteinExistence type="predicted"/>
<dbReference type="Pfam" id="PF03107">
    <property type="entry name" value="C1_2"/>
    <property type="match status" value="1"/>
</dbReference>
<evidence type="ECO:0000313" key="10">
    <source>
        <dbReference type="Proteomes" id="UP000001514"/>
    </source>
</evidence>
<dbReference type="Proteomes" id="UP000001514">
    <property type="component" value="Unassembled WGS sequence"/>
</dbReference>
<evidence type="ECO:0000256" key="4">
    <source>
        <dbReference type="ARBA" id="ARBA00023027"/>
    </source>
</evidence>
<dbReference type="Gramene" id="EFJ25130">
    <property type="protein sequence ID" value="EFJ25130"/>
    <property type="gene ID" value="SELMODRAFT_15910"/>
</dbReference>
<evidence type="ECO:0000256" key="2">
    <source>
        <dbReference type="ARBA" id="ARBA00022737"/>
    </source>
</evidence>
<dbReference type="eggNOG" id="KOG2501">
    <property type="taxonomic scope" value="Eukaryota"/>
</dbReference>
<dbReference type="EC" id="1.8.1.8" evidence="1"/>
<dbReference type="SUPFAM" id="SSF57889">
    <property type="entry name" value="Cysteine-rich domain"/>
    <property type="match status" value="1"/>
</dbReference>
<dbReference type="InParanoid" id="D8RST7"/>
<evidence type="ECO:0000256" key="6">
    <source>
        <dbReference type="ARBA" id="ARBA00047804"/>
    </source>
</evidence>
<dbReference type="InterPro" id="IPR004146">
    <property type="entry name" value="DC1"/>
</dbReference>
<keyword evidence="2" id="KW-0677">Repeat</keyword>
<dbReference type="PANTHER" id="PTHR13871">
    <property type="entry name" value="THIOREDOXIN"/>
    <property type="match status" value="1"/>
</dbReference>
<gene>
    <name evidence="9" type="ORF">SELMODRAFT_15910</name>
</gene>
<evidence type="ECO:0000313" key="9">
    <source>
        <dbReference type="EMBL" id="EFJ25130.1"/>
    </source>
</evidence>
<evidence type="ECO:0000259" key="8">
    <source>
        <dbReference type="Pfam" id="PF13905"/>
    </source>
</evidence>
<keyword evidence="4" id="KW-0520">NAD</keyword>
<dbReference type="KEGG" id="smo:SELMODRAFT_15910"/>
<dbReference type="SUPFAM" id="SSF52833">
    <property type="entry name" value="Thioredoxin-like"/>
    <property type="match status" value="1"/>
</dbReference>
<dbReference type="OrthoDB" id="189920at2759"/>
<dbReference type="InterPro" id="IPR052259">
    <property type="entry name" value="Nucleoredoxin-like"/>
</dbReference>
<feature type="non-terminal residue" evidence="9">
    <location>
        <position position="202"/>
    </location>
</feature>
<keyword evidence="10" id="KW-1185">Reference proteome</keyword>
<dbReference type="EMBL" id="GL377588">
    <property type="protein sequence ID" value="EFJ25130.1"/>
    <property type="molecule type" value="Genomic_DNA"/>
</dbReference>
<protein>
    <recommendedName>
        <fullName evidence="1">protein-disulfide reductase</fullName>
        <ecNumber evidence="1">1.8.1.8</ecNumber>
    </recommendedName>
</protein>
<dbReference type="Gene3D" id="3.40.30.10">
    <property type="entry name" value="Glutaredoxin"/>
    <property type="match status" value="1"/>
</dbReference>
<reference evidence="9 10" key="1">
    <citation type="journal article" date="2011" name="Science">
        <title>The Selaginella genome identifies genetic changes associated with the evolution of vascular plants.</title>
        <authorList>
            <person name="Banks J.A."/>
            <person name="Nishiyama T."/>
            <person name="Hasebe M."/>
            <person name="Bowman J.L."/>
            <person name="Gribskov M."/>
            <person name="dePamphilis C."/>
            <person name="Albert V.A."/>
            <person name="Aono N."/>
            <person name="Aoyama T."/>
            <person name="Ambrose B.A."/>
            <person name="Ashton N.W."/>
            <person name="Axtell M.J."/>
            <person name="Barker E."/>
            <person name="Barker M.S."/>
            <person name="Bennetzen J.L."/>
            <person name="Bonawitz N.D."/>
            <person name="Chapple C."/>
            <person name="Cheng C."/>
            <person name="Correa L.G."/>
            <person name="Dacre M."/>
            <person name="DeBarry J."/>
            <person name="Dreyer I."/>
            <person name="Elias M."/>
            <person name="Engstrom E.M."/>
            <person name="Estelle M."/>
            <person name="Feng L."/>
            <person name="Finet C."/>
            <person name="Floyd S.K."/>
            <person name="Frommer W.B."/>
            <person name="Fujita T."/>
            <person name="Gramzow L."/>
            <person name="Gutensohn M."/>
            <person name="Harholt J."/>
            <person name="Hattori M."/>
            <person name="Heyl A."/>
            <person name="Hirai T."/>
            <person name="Hiwatashi Y."/>
            <person name="Ishikawa M."/>
            <person name="Iwata M."/>
            <person name="Karol K.G."/>
            <person name="Koehler B."/>
            <person name="Kolukisaoglu U."/>
            <person name="Kubo M."/>
            <person name="Kurata T."/>
            <person name="Lalonde S."/>
            <person name="Li K."/>
            <person name="Li Y."/>
            <person name="Litt A."/>
            <person name="Lyons E."/>
            <person name="Manning G."/>
            <person name="Maruyama T."/>
            <person name="Michael T.P."/>
            <person name="Mikami K."/>
            <person name="Miyazaki S."/>
            <person name="Morinaga S."/>
            <person name="Murata T."/>
            <person name="Mueller-Roeber B."/>
            <person name="Nelson D.R."/>
            <person name="Obara M."/>
            <person name="Oguri Y."/>
            <person name="Olmstead R.G."/>
            <person name="Onodera N."/>
            <person name="Petersen B.L."/>
            <person name="Pils B."/>
            <person name="Prigge M."/>
            <person name="Rensing S.A."/>
            <person name="Riano-Pachon D.M."/>
            <person name="Roberts A.W."/>
            <person name="Sato Y."/>
            <person name="Scheller H.V."/>
            <person name="Schulz B."/>
            <person name="Schulz C."/>
            <person name="Shakirov E.V."/>
            <person name="Shibagaki N."/>
            <person name="Shinohara N."/>
            <person name="Shippen D.E."/>
            <person name="Soerensen I."/>
            <person name="Sotooka R."/>
            <person name="Sugimoto N."/>
            <person name="Sugita M."/>
            <person name="Sumikawa N."/>
            <person name="Tanurdzic M."/>
            <person name="Theissen G."/>
            <person name="Ulvskov P."/>
            <person name="Wakazuki S."/>
            <person name="Weng J.K."/>
            <person name="Willats W.W."/>
            <person name="Wipf D."/>
            <person name="Wolf P.G."/>
            <person name="Yang L."/>
            <person name="Zimmer A.D."/>
            <person name="Zhu Q."/>
            <person name="Mitros T."/>
            <person name="Hellsten U."/>
            <person name="Loque D."/>
            <person name="Otillar R."/>
            <person name="Salamov A."/>
            <person name="Schmutz J."/>
            <person name="Shapiro H."/>
            <person name="Lindquist E."/>
            <person name="Lucas S."/>
            <person name="Rokhsar D."/>
            <person name="Grigoriev I.V."/>
        </authorList>
    </citation>
    <scope>NUCLEOTIDE SEQUENCE [LARGE SCALE GENOMIC DNA]</scope>
</reference>
<dbReference type="HOGENOM" id="CLU_1241698_0_0_1"/>
<keyword evidence="3" id="KW-0560">Oxidoreductase</keyword>